<organism evidence="2 3">
    <name type="scientific">Isoptericola hypogeus</name>
    <dbReference type="NCBI Taxonomy" id="300179"/>
    <lineage>
        <taxon>Bacteria</taxon>
        <taxon>Bacillati</taxon>
        <taxon>Actinomycetota</taxon>
        <taxon>Actinomycetes</taxon>
        <taxon>Micrococcales</taxon>
        <taxon>Promicromonosporaceae</taxon>
        <taxon>Isoptericola</taxon>
    </lineage>
</organism>
<protein>
    <recommendedName>
        <fullName evidence="1">CHAD domain-containing protein</fullName>
    </recommendedName>
</protein>
<dbReference type="SMART" id="SM00880">
    <property type="entry name" value="CHAD"/>
    <property type="match status" value="1"/>
</dbReference>
<keyword evidence="3" id="KW-1185">Reference proteome</keyword>
<proteinExistence type="predicted"/>
<sequence length="279" mass="30923">MSRTAGEVLTATIRTRVDTILRREALVRTDAPDVVHRTRTGVRRLRSTLRTFAPFVDTDRLDAARLDDDLTRWGRLLGHARDAEVQRARLAAVSRDLDTALLPGVAALDAVLRRRHAAALGRVRSELDAPSHRDLVKRLRALAEDPPLREAAATRARPALEPRLDKAMRKVRRRSDRASGRGVEELHKVRKAARRARYAADVLASFGSGSKARAAKRAAKGYRAVQDLLGEHHDAAVLRETLAELRTPRTADAVDALDALEERRAREALAGWDPDDLPG</sequence>
<comment type="caution">
    <text evidence="2">The sequence shown here is derived from an EMBL/GenBank/DDBJ whole genome shotgun (WGS) entry which is preliminary data.</text>
</comment>
<reference evidence="2 3" key="1">
    <citation type="journal article" date="2019" name="Int. J. Syst. Evol. Microbiol.">
        <title>The Global Catalogue of Microorganisms (GCM) 10K type strain sequencing project: providing services to taxonomists for standard genome sequencing and annotation.</title>
        <authorList>
            <consortium name="The Broad Institute Genomics Platform"/>
            <consortium name="The Broad Institute Genome Sequencing Center for Infectious Disease"/>
            <person name="Wu L."/>
            <person name="Ma J."/>
        </authorList>
    </citation>
    <scope>NUCLEOTIDE SEQUENCE [LARGE SCALE GENOMIC DNA]</scope>
    <source>
        <strain evidence="2 3">JCM 15589</strain>
    </source>
</reference>
<gene>
    <name evidence="2" type="ORF">GCM10009809_16780</name>
</gene>
<name>A0ABN2JBC0_9MICO</name>
<accession>A0ABN2JBC0</accession>
<evidence type="ECO:0000313" key="2">
    <source>
        <dbReference type="EMBL" id="GAA1721743.1"/>
    </source>
</evidence>
<dbReference type="Proteomes" id="UP001501138">
    <property type="component" value="Unassembled WGS sequence"/>
</dbReference>
<dbReference type="Gene3D" id="1.40.20.10">
    <property type="entry name" value="CHAD domain"/>
    <property type="match status" value="1"/>
</dbReference>
<dbReference type="RefSeq" id="WP_344247533.1">
    <property type="nucleotide sequence ID" value="NZ_BAAAPM010000003.1"/>
</dbReference>
<feature type="domain" description="CHAD" evidence="1">
    <location>
        <begin position="2"/>
        <end position="279"/>
    </location>
</feature>
<dbReference type="InterPro" id="IPR007899">
    <property type="entry name" value="CHAD_dom"/>
</dbReference>
<dbReference type="PANTHER" id="PTHR39339:SF1">
    <property type="entry name" value="CHAD DOMAIN-CONTAINING PROTEIN"/>
    <property type="match status" value="1"/>
</dbReference>
<dbReference type="PANTHER" id="PTHR39339">
    <property type="entry name" value="SLR1444 PROTEIN"/>
    <property type="match status" value="1"/>
</dbReference>
<dbReference type="PROSITE" id="PS51708">
    <property type="entry name" value="CHAD"/>
    <property type="match status" value="1"/>
</dbReference>
<evidence type="ECO:0000259" key="1">
    <source>
        <dbReference type="PROSITE" id="PS51708"/>
    </source>
</evidence>
<evidence type="ECO:0000313" key="3">
    <source>
        <dbReference type="Proteomes" id="UP001501138"/>
    </source>
</evidence>
<dbReference type="EMBL" id="BAAAPM010000003">
    <property type="protein sequence ID" value="GAA1721743.1"/>
    <property type="molecule type" value="Genomic_DNA"/>
</dbReference>
<dbReference type="Pfam" id="PF05235">
    <property type="entry name" value="CHAD"/>
    <property type="match status" value="1"/>
</dbReference>
<dbReference type="InterPro" id="IPR038186">
    <property type="entry name" value="CHAD_dom_sf"/>
</dbReference>